<keyword evidence="6" id="KW-1185">Reference proteome</keyword>
<dbReference type="RefSeq" id="WP_327795333.1">
    <property type="nucleotide sequence ID" value="NZ_JADQAZ010000003.1"/>
</dbReference>
<dbReference type="GO" id="GO:0042597">
    <property type="term" value="C:periplasmic space"/>
    <property type="evidence" value="ECO:0007669"/>
    <property type="project" value="UniProtKB-SubCell"/>
</dbReference>
<dbReference type="Proteomes" id="UP001315686">
    <property type="component" value="Unassembled WGS sequence"/>
</dbReference>
<reference evidence="5 6" key="1">
    <citation type="journal article" date="2021" name="Arch. Microbiol.">
        <title>Harenicola maris gen. nov., sp. nov. isolated from the Sea of Japan shallow sediments.</title>
        <authorList>
            <person name="Romanenko L.A."/>
            <person name="Kurilenko V.V."/>
            <person name="Chernysheva N.Y."/>
            <person name="Tekutyeva L.A."/>
            <person name="Velansky P.V."/>
            <person name="Svetashev V.I."/>
            <person name="Isaeva M.P."/>
        </authorList>
    </citation>
    <scope>NUCLEOTIDE SEQUENCE [LARGE SCALE GENOMIC DNA]</scope>
    <source>
        <strain evidence="5 6">KMM 3653</strain>
    </source>
</reference>
<comment type="caution">
    <text evidence="5">The sequence shown here is derived from an EMBL/GenBank/DDBJ whole genome shotgun (WGS) entry which is preliminary data.</text>
</comment>
<dbReference type="GO" id="GO:0055085">
    <property type="term" value="P:transmembrane transport"/>
    <property type="evidence" value="ECO:0007669"/>
    <property type="project" value="InterPro"/>
</dbReference>
<dbReference type="InterPro" id="IPR038404">
    <property type="entry name" value="TRAP_DctP_sf"/>
</dbReference>
<evidence type="ECO:0008006" key="7">
    <source>
        <dbReference type="Google" id="ProtNLM"/>
    </source>
</evidence>
<dbReference type="EMBL" id="JADQAZ010000003">
    <property type="protein sequence ID" value="MBT0959127.1"/>
    <property type="molecule type" value="Genomic_DNA"/>
</dbReference>
<dbReference type="PANTHER" id="PTHR33376">
    <property type="match status" value="1"/>
</dbReference>
<keyword evidence="2 4" id="KW-0732">Signal</keyword>
<dbReference type="Pfam" id="PF03480">
    <property type="entry name" value="DctP"/>
    <property type="match status" value="1"/>
</dbReference>
<evidence type="ECO:0000256" key="3">
    <source>
        <dbReference type="ARBA" id="ARBA00022764"/>
    </source>
</evidence>
<comment type="subcellular location">
    <subcellularLocation>
        <location evidence="1">Periplasm</location>
    </subcellularLocation>
</comment>
<feature type="chain" id="PRO_5042868823" description="TRAP-type C4-dicarboxylate transport system substrate-binding protein" evidence="4">
    <location>
        <begin position="22"/>
        <end position="338"/>
    </location>
</feature>
<dbReference type="AlphaFoldDB" id="A0AAP2G9K3"/>
<evidence type="ECO:0000256" key="1">
    <source>
        <dbReference type="ARBA" id="ARBA00004418"/>
    </source>
</evidence>
<dbReference type="InterPro" id="IPR018389">
    <property type="entry name" value="DctP_fam"/>
</dbReference>
<proteinExistence type="predicted"/>
<name>A0AAP2G9K3_9RHOB</name>
<evidence type="ECO:0000256" key="2">
    <source>
        <dbReference type="ARBA" id="ARBA00022729"/>
    </source>
</evidence>
<feature type="signal peptide" evidence="4">
    <location>
        <begin position="1"/>
        <end position="21"/>
    </location>
</feature>
<dbReference type="PANTHER" id="PTHR33376:SF15">
    <property type="entry name" value="BLL6794 PROTEIN"/>
    <property type="match status" value="1"/>
</dbReference>
<evidence type="ECO:0000256" key="4">
    <source>
        <dbReference type="SAM" id="SignalP"/>
    </source>
</evidence>
<accession>A0AAP2G9K3</accession>
<evidence type="ECO:0000313" key="6">
    <source>
        <dbReference type="Proteomes" id="UP001315686"/>
    </source>
</evidence>
<dbReference type="Gene3D" id="3.40.190.170">
    <property type="entry name" value="Bacterial extracellular solute-binding protein, family 7"/>
    <property type="match status" value="1"/>
</dbReference>
<protein>
    <recommendedName>
        <fullName evidence="7">TRAP-type C4-dicarboxylate transport system substrate-binding protein</fullName>
    </recommendedName>
</protein>
<organism evidence="5 6">
    <name type="scientific">Harenicola maris</name>
    <dbReference type="NCBI Taxonomy" id="2841044"/>
    <lineage>
        <taxon>Bacteria</taxon>
        <taxon>Pseudomonadati</taxon>
        <taxon>Pseudomonadota</taxon>
        <taxon>Alphaproteobacteria</taxon>
        <taxon>Rhodobacterales</taxon>
        <taxon>Paracoccaceae</taxon>
        <taxon>Harenicola</taxon>
    </lineage>
</organism>
<gene>
    <name evidence="5" type="ORF">IV417_17200</name>
</gene>
<sequence length="338" mass="35915">MKLKLIFAAAAMALMAGAANAKTRILVNCFWPSSHFVCTEVIPAWIDEIERVTEGRVTGIMPPKSVAAPPEQLASVEKGIADVAVQFNGLIQNRVSGPMVAMQPFSGSNDAGAMSRALWETNRKYFPDEFDTVHLLSQFVISPGQLFSQTDTPINSMEDLASRKIWALPGPLAAILKKLEAGVVSTPAAASNEIISRGVVDGHIGLDAQALKAYQVMNYTKSHTAFKGALYTSSFSVFINKDKWAEISAEDQEAIMSVSGAALAESFGSGWDAQNAAAEAEYAGAGLEVVQADPAFEAALIEASAFITEGWVKTATEAGIDAEGALEFYKSQLSAPSN</sequence>
<evidence type="ECO:0000313" key="5">
    <source>
        <dbReference type="EMBL" id="MBT0959127.1"/>
    </source>
</evidence>
<keyword evidence="3" id="KW-0574">Periplasm</keyword>